<dbReference type="PANTHER" id="PTHR13084">
    <property type="entry name" value="T-CELL LYMPHOMA BREAKPOINT-ASSOCIATED TARGET 1-RELATED"/>
    <property type="match status" value="1"/>
</dbReference>
<feature type="transmembrane region" description="Helical" evidence="7">
    <location>
        <begin position="21"/>
        <end position="41"/>
    </location>
</feature>
<dbReference type="Proteomes" id="UP000007635">
    <property type="component" value="Chromosome XII"/>
</dbReference>
<dbReference type="InterPro" id="IPR008516">
    <property type="entry name" value="Na/K-Atpase_Interacting"/>
</dbReference>
<evidence type="ECO:0000256" key="2">
    <source>
        <dbReference type="ARBA" id="ARBA00006364"/>
    </source>
</evidence>
<keyword evidence="5 7" id="KW-1133">Transmembrane helix</keyword>
<comment type="subcellular location">
    <subcellularLocation>
        <location evidence="1 7">Cell membrane</location>
        <topology evidence="1 7">Multi-pass membrane protein</topology>
    </subcellularLocation>
</comment>
<evidence type="ECO:0000256" key="1">
    <source>
        <dbReference type="ARBA" id="ARBA00004651"/>
    </source>
</evidence>
<dbReference type="GO" id="GO:0002028">
    <property type="term" value="P:regulation of sodium ion transport"/>
    <property type="evidence" value="ECO:0007669"/>
    <property type="project" value="UniProtKB-UniRule"/>
</dbReference>
<keyword evidence="4 7" id="KW-0812">Transmembrane</keyword>
<evidence type="ECO:0000256" key="5">
    <source>
        <dbReference type="ARBA" id="ARBA00022989"/>
    </source>
</evidence>
<dbReference type="AlphaFoldDB" id="A0AAQ4PQV1"/>
<proteinExistence type="inferred from homology"/>
<reference evidence="8 9" key="1">
    <citation type="journal article" date="2021" name="G3 (Bethesda)">
        <title>Improved contiguity of the threespine stickleback genome using long-read sequencing.</title>
        <authorList>
            <person name="Nath S."/>
            <person name="Shaw D.E."/>
            <person name="White M.A."/>
        </authorList>
    </citation>
    <scope>NUCLEOTIDE SEQUENCE [LARGE SCALE GENOMIC DNA]</scope>
    <source>
        <strain evidence="8 9">Lake Benthic</strain>
    </source>
</reference>
<evidence type="ECO:0000256" key="3">
    <source>
        <dbReference type="ARBA" id="ARBA00022475"/>
    </source>
</evidence>
<dbReference type="PANTHER" id="PTHR13084:SF7">
    <property type="entry name" value="SODIUM_POTASSIUM-TRANSPORTING ATPASE SUBUNIT BETA-1-INTERACTING PROTEIN"/>
    <property type="match status" value="1"/>
</dbReference>
<evidence type="ECO:0000313" key="9">
    <source>
        <dbReference type="Proteomes" id="UP000007635"/>
    </source>
</evidence>
<comment type="similarity">
    <text evidence="2 7">Belongs to the NKAIN family.</text>
</comment>
<reference evidence="8" key="3">
    <citation type="submission" date="2025-09" db="UniProtKB">
        <authorList>
            <consortium name="Ensembl"/>
        </authorList>
    </citation>
    <scope>IDENTIFICATION</scope>
</reference>
<accession>A0AAQ4PQV1</accession>
<evidence type="ECO:0000256" key="4">
    <source>
        <dbReference type="ARBA" id="ARBA00022692"/>
    </source>
</evidence>
<evidence type="ECO:0000256" key="7">
    <source>
        <dbReference type="RuleBase" id="RU368041"/>
    </source>
</evidence>
<feature type="transmembrane region" description="Helical" evidence="7">
    <location>
        <begin position="53"/>
        <end position="75"/>
    </location>
</feature>
<dbReference type="Ensembl" id="ENSGACT00000082211.1">
    <property type="protein sequence ID" value="ENSGACP00000041017.1"/>
    <property type="gene ID" value="ENSGACG00000025843.1"/>
</dbReference>
<name>A0AAQ4PQV1_GASAC</name>
<keyword evidence="6 7" id="KW-0472">Membrane</keyword>
<keyword evidence="9" id="KW-1185">Reference proteome</keyword>
<dbReference type="GO" id="GO:0005886">
    <property type="term" value="C:plasma membrane"/>
    <property type="evidence" value="ECO:0007669"/>
    <property type="project" value="UniProtKB-SubCell"/>
</dbReference>
<keyword evidence="3 7" id="KW-1003">Cell membrane</keyword>
<evidence type="ECO:0000313" key="8">
    <source>
        <dbReference type="Ensembl" id="ENSGACP00000041017.1"/>
    </source>
</evidence>
<reference evidence="8" key="2">
    <citation type="submission" date="2025-08" db="UniProtKB">
        <authorList>
            <consortium name="Ensembl"/>
        </authorList>
    </citation>
    <scope>IDENTIFICATION</scope>
</reference>
<dbReference type="Pfam" id="PF05640">
    <property type="entry name" value="NKAIN"/>
    <property type="match status" value="1"/>
</dbReference>
<organism evidence="8 9">
    <name type="scientific">Gasterosteus aculeatus aculeatus</name>
    <name type="common">three-spined stickleback</name>
    <dbReference type="NCBI Taxonomy" id="481459"/>
    <lineage>
        <taxon>Eukaryota</taxon>
        <taxon>Metazoa</taxon>
        <taxon>Chordata</taxon>
        <taxon>Craniata</taxon>
        <taxon>Vertebrata</taxon>
        <taxon>Euteleostomi</taxon>
        <taxon>Actinopterygii</taxon>
        <taxon>Neopterygii</taxon>
        <taxon>Teleostei</taxon>
        <taxon>Neoteleostei</taxon>
        <taxon>Acanthomorphata</taxon>
        <taxon>Eupercaria</taxon>
        <taxon>Perciformes</taxon>
        <taxon>Cottioidei</taxon>
        <taxon>Gasterosteales</taxon>
        <taxon>Gasterosteidae</taxon>
        <taxon>Gasterosteus</taxon>
    </lineage>
</organism>
<protein>
    <recommendedName>
        <fullName evidence="7">Sodium/potassium-transporting ATPase subunit beta-1-interacting protein</fullName>
        <shortName evidence="7">Na(+)/K(+)-transporting ATPase subunit beta-1-interacting protein</shortName>
    </recommendedName>
</protein>
<dbReference type="GeneTree" id="ENSGT00940000157989"/>
<feature type="transmembrane region" description="Helical" evidence="7">
    <location>
        <begin position="143"/>
        <end position="163"/>
    </location>
</feature>
<sequence>MGCCSARCMLIPLCCLQLVRCFSVILITALHFFYMVMVILGRFGVIQYRSRYVFMYLLWTLLWVGWNVFVSCLYLDLGGLSKISHISHIDVFSLGVSSHCSGGRTPVRGTRARAFPEQNQQNPQLTTVLSWLEYQYIEILHRIVQLLVSLPGFVYAFYIVSTFSEEEDSCMLLVF</sequence>
<evidence type="ECO:0000256" key="6">
    <source>
        <dbReference type="ARBA" id="ARBA00023136"/>
    </source>
</evidence>